<feature type="chain" id="PRO_5029613746" evidence="1">
    <location>
        <begin position="26"/>
        <end position="117"/>
    </location>
</feature>
<sequence length="117" mass="12948">MRKCITLVSFLTVFCLSMAARISFAGDIRGEWRIHWPNRTVNSMTLKGNLDALYGVYIDDAGNSCLVLGSGDKQSVSFVIQCETWTANCKGMLSPADVLEGSFHTDLGMTGKYRMVR</sequence>
<dbReference type="Proteomes" id="UP000469724">
    <property type="component" value="Unassembled WGS sequence"/>
</dbReference>
<gene>
    <name evidence="2" type="ORF">G3N56_16225</name>
</gene>
<dbReference type="EMBL" id="JAAGRQ010000088">
    <property type="protein sequence ID" value="NDY58281.1"/>
    <property type="molecule type" value="Genomic_DNA"/>
</dbReference>
<comment type="caution">
    <text evidence="2">The sequence shown here is derived from an EMBL/GenBank/DDBJ whole genome shotgun (WGS) entry which is preliminary data.</text>
</comment>
<name>A0A7K3NQ43_9BACT</name>
<evidence type="ECO:0000256" key="1">
    <source>
        <dbReference type="SAM" id="SignalP"/>
    </source>
</evidence>
<dbReference type="RefSeq" id="WP_163303354.1">
    <property type="nucleotide sequence ID" value="NZ_JAAGRQ010000088.1"/>
</dbReference>
<evidence type="ECO:0000313" key="3">
    <source>
        <dbReference type="Proteomes" id="UP000469724"/>
    </source>
</evidence>
<keyword evidence="3" id="KW-1185">Reference proteome</keyword>
<dbReference type="AlphaFoldDB" id="A0A7K3NQ43"/>
<proteinExistence type="predicted"/>
<protein>
    <submittedName>
        <fullName evidence="2">Uncharacterized protein</fullName>
    </submittedName>
</protein>
<reference evidence="2 3" key="1">
    <citation type="submission" date="2020-02" db="EMBL/GenBank/DDBJ databases">
        <title>Comparative genomics of sulfur disproportionating microorganisms.</title>
        <authorList>
            <person name="Ward L.M."/>
            <person name="Bertran E."/>
            <person name="Johnston D.T."/>
        </authorList>
    </citation>
    <scope>NUCLEOTIDE SEQUENCE [LARGE SCALE GENOMIC DNA]</scope>
    <source>
        <strain evidence="2 3">DSM 3696</strain>
    </source>
</reference>
<keyword evidence="1" id="KW-0732">Signal</keyword>
<evidence type="ECO:0000313" key="2">
    <source>
        <dbReference type="EMBL" id="NDY58281.1"/>
    </source>
</evidence>
<accession>A0A7K3NQ43</accession>
<organism evidence="2 3">
    <name type="scientific">Desulfolutivibrio sulfodismutans</name>
    <dbReference type="NCBI Taxonomy" id="63561"/>
    <lineage>
        <taxon>Bacteria</taxon>
        <taxon>Pseudomonadati</taxon>
        <taxon>Thermodesulfobacteriota</taxon>
        <taxon>Desulfovibrionia</taxon>
        <taxon>Desulfovibrionales</taxon>
        <taxon>Desulfovibrionaceae</taxon>
        <taxon>Desulfolutivibrio</taxon>
    </lineage>
</organism>
<feature type="signal peptide" evidence="1">
    <location>
        <begin position="1"/>
        <end position="25"/>
    </location>
</feature>